<feature type="non-terminal residue" evidence="2">
    <location>
        <position position="281"/>
    </location>
</feature>
<comment type="caution">
    <text evidence="2">The sequence shown here is derived from an EMBL/GenBank/DDBJ whole genome shotgun (WGS) entry which is preliminary data.</text>
</comment>
<feature type="compositionally biased region" description="Polar residues" evidence="1">
    <location>
        <begin position="229"/>
        <end position="246"/>
    </location>
</feature>
<evidence type="ECO:0000256" key="1">
    <source>
        <dbReference type="SAM" id="MobiDB-lite"/>
    </source>
</evidence>
<reference evidence="2 3" key="1">
    <citation type="submission" date="2019-03" db="EMBL/GenBank/DDBJ databases">
        <title>Single cell metagenomics reveals metabolic interactions within the superorganism composed of flagellate Streblomastix strix and complex community of Bacteroidetes bacteria on its surface.</title>
        <authorList>
            <person name="Treitli S.C."/>
            <person name="Kolisko M."/>
            <person name="Husnik F."/>
            <person name="Keeling P."/>
            <person name="Hampl V."/>
        </authorList>
    </citation>
    <scope>NUCLEOTIDE SEQUENCE [LARGE SCALE GENOMIC DNA]</scope>
    <source>
        <strain evidence="2">ST1C</strain>
    </source>
</reference>
<evidence type="ECO:0000313" key="3">
    <source>
        <dbReference type="Proteomes" id="UP000324800"/>
    </source>
</evidence>
<evidence type="ECO:0000313" key="2">
    <source>
        <dbReference type="EMBL" id="KAA6379908.1"/>
    </source>
</evidence>
<proteinExistence type="predicted"/>
<protein>
    <submittedName>
        <fullName evidence="2">Uncharacterized protein</fullName>
    </submittedName>
</protein>
<sequence length="281" mass="32902">MMSFQIMHHLLKRRSLQTFKMSISSQSLSSFTRTGDKDIPHLDKVRSKVLRLLKFKIREILASLKFQETELEPKEQEYDVKIQLIFTVLIDKDKEKQEKEPNGMRLKVLFLLVKLNMMLGTVVFAQRNRQTIKSQKISWKLPIFTFVEEMQNKISQIVKTKPSLAQKTFQNVQVVLKKQIKFQEPIKVQVHVQVYVSSGQKGEVSNQSQREQEAGSYRMHQIEGEEMNTYSQPRNLQNNQAQSKPQSMRKSRNLCLQQKTQLWELSSQSTEGHHKPGTLRT</sequence>
<accession>A0A5J4VBF2</accession>
<dbReference type="Proteomes" id="UP000324800">
    <property type="component" value="Unassembled WGS sequence"/>
</dbReference>
<feature type="region of interest" description="Disordered" evidence="1">
    <location>
        <begin position="229"/>
        <end position="252"/>
    </location>
</feature>
<organism evidence="2 3">
    <name type="scientific">Streblomastix strix</name>
    <dbReference type="NCBI Taxonomy" id="222440"/>
    <lineage>
        <taxon>Eukaryota</taxon>
        <taxon>Metamonada</taxon>
        <taxon>Preaxostyla</taxon>
        <taxon>Oxymonadida</taxon>
        <taxon>Streblomastigidae</taxon>
        <taxon>Streblomastix</taxon>
    </lineage>
</organism>
<dbReference type="AlphaFoldDB" id="A0A5J4VBF2"/>
<dbReference type="EMBL" id="SNRW01008200">
    <property type="protein sequence ID" value="KAA6379908.1"/>
    <property type="molecule type" value="Genomic_DNA"/>
</dbReference>
<name>A0A5J4VBF2_9EUKA</name>
<gene>
    <name evidence="2" type="ORF">EZS28_024566</name>
</gene>